<dbReference type="OrthoDB" id="5760545at2"/>
<dbReference type="InterPro" id="IPR043990">
    <property type="entry name" value="AC_1"/>
</dbReference>
<dbReference type="InterPro" id="IPR012332">
    <property type="entry name" value="Autotransporter_pectin_lyase_C"/>
</dbReference>
<name>C3X8D1_OXAFO</name>
<dbReference type="Pfam" id="PF03797">
    <property type="entry name" value="Autotransporter"/>
    <property type="match status" value="1"/>
</dbReference>
<dbReference type="NCBIfam" id="TIGR01414">
    <property type="entry name" value="autotrans_barl"/>
    <property type="match status" value="1"/>
</dbReference>
<dbReference type="PANTHER" id="PTHR35037">
    <property type="entry name" value="C-TERMINAL REGION OF AIDA-LIKE PROTEIN"/>
    <property type="match status" value="1"/>
</dbReference>
<dbReference type="GO" id="GO:0019867">
    <property type="term" value="C:outer membrane"/>
    <property type="evidence" value="ECO:0007669"/>
    <property type="project" value="InterPro"/>
</dbReference>
<dbReference type="InterPro" id="IPR006315">
    <property type="entry name" value="OM_autotransptr_brl_dom"/>
</dbReference>
<keyword evidence="1" id="KW-0732">Signal</keyword>
<dbReference type="InterPro" id="IPR005546">
    <property type="entry name" value="Autotransporte_beta"/>
</dbReference>
<dbReference type="Gene3D" id="2.160.20.20">
    <property type="match status" value="1"/>
</dbReference>
<dbReference type="NCBIfam" id="TIGR04393">
    <property type="entry name" value="rpt_T5SS_PEPC"/>
    <property type="match status" value="6"/>
</dbReference>
<dbReference type="STRING" id="847.BRW83_1761"/>
<dbReference type="RefSeq" id="WP_005879948.1">
    <property type="nucleotide sequence ID" value="NZ_CP019430.1"/>
</dbReference>
<protein>
    <submittedName>
        <fullName evidence="3">Outer membrane autotransporter barrel domain protein</fullName>
    </submittedName>
</protein>
<evidence type="ECO:0000313" key="4">
    <source>
        <dbReference type="Proteomes" id="UP000005089"/>
    </source>
</evidence>
<feature type="domain" description="Autotransporter" evidence="2">
    <location>
        <begin position="586"/>
        <end position="878"/>
    </location>
</feature>
<dbReference type="SUPFAM" id="SSF51126">
    <property type="entry name" value="Pectin lyase-like"/>
    <property type="match status" value="1"/>
</dbReference>
<dbReference type="EMBL" id="GG658170">
    <property type="protein sequence ID" value="EEO29457.1"/>
    <property type="molecule type" value="Genomic_DNA"/>
</dbReference>
<accession>C3X8D1</accession>
<dbReference type="Gene3D" id="2.40.128.130">
    <property type="entry name" value="Autotransporter beta-domain"/>
    <property type="match status" value="1"/>
</dbReference>
<dbReference type="Pfam" id="PF12951">
    <property type="entry name" value="PATR"/>
    <property type="match status" value="1"/>
</dbReference>
<proteinExistence type="predicted"/>
<dbReference type="InterPro" id="IPR013425">
    <property type="entry name" value="Autotrns_rpt"/>
</dbReference>
<dbReference type="PANTHER" id="PTHR35037:SF3">
    <property type="entry name" value="C-TERMINAL REGION OF AIDA-LIKE PROTEIN"/>
    <property type="match status" value="1"/>
</dbReference>
<dbReference type="HOGENOM" id="CLU_002551_1_2_4"/>
<dbReference type="CDD" id="cd01344">
    <property type="entry name" value="PL2_Passenger_AT"/>
    <property type="match status" value="1"/>
</dbReference>
<organism evidence="3 4">
    <name type="scientific">Oxalobacter formigenes OXCC13</name>
    <dbReference type="NCBI Taxonomy" id="556269"/>
    <lineage>
        <taxon>Bacteria</taxon>
        <taxon>Pseudomonadati</taxon>
        <taxon>Pseudomonadota</taxon>
        <taxon>Betaproteobacteria</taxon>
        <taxon>Burkholderiales</taxon>
        <taxon>Oxalobacteraceae</taxon>
        <taxon>Oxalobacter</taxon>
    </lineage>
</organism>
<reference evidence="3 4" key="1">
    <citation type="submission" date="2009-02" db="EMBL/GenBank/DDBJ databases">
        <title>The Genome Sequence of Oxalobacter formigenes OXCC13.</title>
        <authorList>
            <consortium name="The Broad Institute Genome Sequencing Platform"/>
            <person name="Ward D."/>
            <person name="Young S.K."/>
            <person name="Kodira C.D."/>
            <person name="Zeng Q."/>
            <person name="Koehrsen M."/>
            <person name="Alvarado L."/>
            <person name="Berlin A."/>
            <person name="Borenstein D."/>
            <person name="Chen Z."/>
            <person name="Engels R."/>
            <person name="Freedman E."/>
            <person name="Gellesch M."/>
            <person name="Goldberg J."/>
            <person name="Griggs A."/>
            <person name="Gujja S."/>
            <person name="Heiman D."/>
            <person name="Hepburn T."/>
            <person name="Howarth C."/>
            <person name="Jen D."/>
            <person name="Larson L."/>
            <person name="Lewis B."/>
            <person name="Mehta T."/>
            <person name="Park D."/>
            <person name="Pearson M."/>
            <person name="Roberts A."/>
            <person name="Saif S."/>
            <person name="Shea T."/>
            <person name="Shenoy N."/>
            <person name="Sisk P."/>
            <person name="Stolte C."/>
            <person name="Sykes S."/>
            <person name="Walk T."/>
            <person name="White J."/>
            <person name="Yandava C."/>
            <person name="Allison M.J."/>
            <person name="Lander E."/>
            <person name="Nusbaum C."/>
            <person name="Galagan J."/>
            <person name="Birren B."/>
        </authorList>
    </citation>
    <scope>NUCLEOTIDE SEQUENCE [LARGE SCALE GENOMIC DNA]</scope>
    <source>
        <strain evidence="3 4">OXCC13</strain>
    </source>
</reference>
<evidence type="ECO:0000259" key="2">
    <source>
        <dbReference type="PROSITE" id="PS51208"/>
    </source>
</evidence>
<sequence length="878" mass="89906">MTVDGTGSSWTSNGILYVGNYGTGELIIRNGGMVSSPVGPIYVGINSGSTGTVTVDGTGSNWTSIGSITIGLAGAGTLSISNGGKVSNSNGYIGQNAGGTGKVTVDGIGSTWTNAGNLTVGDFGTGTLIIENGGKVSNTDGLIGNNSGSTGKVTVDGAGSSWTYGGSLIVGNSGDGELVISNGGNVSYSSNVQYATTIGNAAGSTGKVTVDVAGSGLTHNSTMIVGYSGNGELSIRNGGVVSNVTGFIGLISGSTGTVTVDGAGSNWTNTGNLTVGNAGTATLTVSNGGTVEASGVQAGSGNGIATINIGAAQGETAVAAGVLDTPTVSLGNRGALVFNHTDTDYAFATKISGNGVVNQLSGTTVLSEANTYSGATTVSGGTLRAGVANAFSSASAVTVGSGGTLDANGLAQTVASLGNAGTVNVGAAGTAGNRLTVAGDYTGNGGVVNLNTVLGGDSSATDKLHVGGNANGMTRLLVTNVNGTGGQTSQGIQVVEVGGTSAGTFALGSSVQAGAYEYALQKGGAAASDENWYLVSRFDCRLDNSCVRADIYRPGVSNYISGQRINTEMGQLQLASLHQRVGEHRTLPLEKQSWARTYYSRLDEDGKTRFGYDADIYGLQIGQEIMARQTGDGGNVRAAISFDYARGDADLEDRMRPQAELNRDTGNLKSDNWALGGYLTKTWQNGAYVDVVGQLAWVKNKYATKNWDKTGDAVKQTGWRVGLSAEGGYPLWKNDSNWLLEGQGQLSYQYTKYKSFTDAVSEVDGYGADSLRGRLGLRMSRPLVEKEKEKGQLYALLNMYYDFLNPDGVKIGNGDGSYTRVSERYGRTWGEIGLGIQGWVSKSTSVFGDIRYQRGFGSQGENGSREGGALNIGVRHSF</sequence>
<dbReference type="Proteomes" id="UP000005089">
    <property type="component" value="Unassembled WGS sequence"/>
</dbReference>
<dbReference type="eggNOG" id="COG3468">
    <property type="taxonomic scope" value="Bacteria"/>
</dbReference>
<evidence type="ECO:0000313" key="3">
    <source>
        <dbReference type="EMBL" id="EEO29457.1"/>
    </source>
</evidence>
<dbReference type="SUPFAM" id="SSF103515">
    <property type="entry name" value="Autotransporter"/>
    <property type="match status" value="1"/>
</dbReference>
<dbReference type="GeneID" id="77135601"/>
<dbReference type="eggNOG" id="COG4625">
    <property type="taxonomic scope" value="Bacteria"/>
</dbReference>
<dbReference type="InterPro" id="IPR051551">
    <property type="entry name" value="Autotransporter_adhesion"/>
</dbReference>
<keyword evidence="4" id="KW-1185">Reference proteome</keyword>
<dbReference type="AlphaFoldDB" id="C3X8D1"/>
<evidence type="ECO:0000256" key="1">
    <source>
        <dbReference type="ARBA" id="ARBA00022729"/>
    </source>
</evidence>
<dbReference type="Pfam" id="PF18883">
    <property type="entry name" value="AC_1"/>
    <property type="match status" value="1"/>
</dbReference>
<dbReference type="SMART" id="SM00869">
    <property type="entry name" value="Autotransporter"/>
    <property type="match status" value="1"/>
</dbReference>
<dbReference type="InterPro" id="IPR030895">
    <property type="entry name" value="T5SS_PEPC_rpt"/>
</dbReference>
<dbReference type="PROSITE" id="PS51208">
    <property type="entry name" value="AUTOTRANSPORTER"/>
    <property type="match status" value="1"/>
</dbReference>
<dbReference type="InterPro" id="IPR036709">
    <property type="entry name" value="Autotransporte_beta_dom_sf"/>
</dbReference>
<gene>
    <name evidence="3" type="ORF">OFBG_00485</name>
</gene>
<dbReference type="InterPro" id="IPR011050">
    <property type="entry name" value="Pectin_lyase_fold/virulence"/>
</dbReference>